<accession>U4KNQ9</accession>
<dbReference type="SUPFAM" id="SSF52266">
    <property type="entry name" value="SGNH hydrolase"/>
    <property type="match status" value="1"/>
</dbReference>
<proteinExistence type="predicted"/>
<dbReference type="EMBL" id="FO681348">
    <property type="protein sequence ID" value="CCV66007.1"/>
    <property type="molecule type" value="Genomic_DNA"/>
</dbReference>
<gene>
    <name evidence="2" type="ORF">BN85309860</name>
</gene>
<protein>
    <submittedName>
        <fullName evidence="2">Gdsl family lipase</fullName>
    </submittedName>
</protein>
<dbReference type="HOGENOM" id="CLU_096786_0_0_14"/>
<dbReference type="Gene3D" id="3.40.50.1110">
    <property type="entry name" value="SGNH hydrolase"/>
    <property type="match status" value="1"/>
</dbReference>
<dbReference type="OrthoDB" id="2513075at2"/>
<feature type="domain" description="SGNH hydrolase-type esterase" evidence="1">
    <location>
        <begin position="7"/>
        <end position="211"/>
    </location>
</feature>
<sequence length="221" mass="26161">MSKIKIIGDSLLKGIYYDESKDRHTILKNSGIERLKKDGYNITNDTKFGLTTPKALEILKRDINTFQQFDEVYIELGGNDCNYDWDQVSLNPYKNHQPVTPIDAYESALCEIIDFLRTYQIKPILVSLPPLDYKQFYCYIIKGRNEANIMAFLKTKEEIYLHQKRYNDVVYKISRQKKVDYIPLREMFLDRVDFLNFICKDGMHLTENGQEVIYESFLKFM</sequence>
<dbReference type="PANTHER" id="PTHR14209:SF19">
    <property type="entry name" value="ISOAMYL ACETATE-HYDROLYZING ESTERASE 1 HOMOLOG"/>
    <property type="match status" value="1"/>
</dbReference>
<evidence type="ECO:0000259" key="1">
    <source>
        <dbReference type="Pfam" id="PF13472"/>
    </source>
</evidence>
<dbReference type="InterPro" id="IPR045136">
    <property type="entry name" value="Iah1-like"/>
</dbReference>
<evidence type="ECO:0000313" key="2">
    <source>
        <dbReference type="EMBL" id="CCV66007.1"/>
    </source>
</evidence>
<organism evidence="2 3">
    <name type="scientific">Acholeplasma brassicae</name>
    <dbReference type="NCBI Taxonomy" id="61635"/>
    <lineage>
        <taxon>Bacteria</taxon>
        <taxon>Bacillati</taxon>
        <taxon>Mycoplasmatota</taxon>
        <taxon>Mollicutes</taxon>
        <taxon>Acholeplasmatales</taxon>
        <taxon>Acholeplasmataceae</taxon>
        <taxon>Acholeplasma</taxon>
    </lineage>
</organism>
<dbReference type="AlphaFoldDB" id="U4KNQ9"/>
<keyword evidence="3" id="KW-1185">Reference proteome</keyword>
<name>U4KNQ9_9MOLU</name>
<dbReference type="KEGG" id="abra:BN85309860"/>
<dbReference type="PANTHER" id="PTHR14209">
    <property type="entry name" value="ISOAMYL ACETATE-HYDROLYZING ESTERASE 1"/>
    <property type="match status" value="1"/>
</dbReference>
<dbReference type="RefSeq" id="WP_030004869.1">
    <property type="nucleotide sequence ID" value="NC_022549.1"/>
</dbReference>
<evidence type="ECO:0000313" key="3">
    <source>
        <dbReference type="Proteomes" id="UP000032737"/>
    </source>
</evidence>
<dbReference type="InterPro" id="IPR036514">
    <property type="entry name" value="SGNH_hydro_sf"/>
</dbReference>
<dbReference type="InterPro" id="IPR013830">
    <property type="entry name" value="SGNH_hydro"/>
</dbReference>
<reference evidence="2 3" key="1">
    <citation type="journal article" date="2013" name="J. Mol. Microbiol. Biotechnol.">
        <title>Analysis of the Complete Genomes of Acholeplasma brassicae , A. palmae and A. laidlawii and Their Comparison to the Obligate Parasites from ' Candidatus Phytoplasma'.</title>
        <authorList>
            <person name="Kube M."/>
            <person name="Siewert C."/>
            <person name="Migdoll A.M."/>
            <person name="Duduk B."/>
            <person name="Holz S."/>
            <person name="Rabus R."/>
            <person name="Seemuller E."/>
            <person name="Mitrovic J."/>
            <person name="Muller I."/>
            <person name="Buttner C."/>
            <person name="Reinhardt R."/>
        </authorList>
    </citation>
    <scope>NUCLEOTIDE SEQUENCE [LARGE SCALE GENOMIC DNA]</scope>
    <source>
        <strain evidence="3">0502</strain>
    </source>
</reference>
<dbReference type="Pfam" id="PF13472">
    <property type="entry name" value="Lipase_GDSL_2"/>
    <property type="match status" value="1"/>
</dbReference>
<dbReference type="STRING" id="61635.BN85309860"/>
<dbReference type="Proteomes" id="UP000032737">
    <property type="component" value="Chromosome"/>
</dbReference>